<evidence type="ECO:0000256" key="5">
    <source>
        <dbReference type="ARBA" id="ARBA00022825"/>
    </source>
</evidence>
<name>A0A6P8J2Y6_ACTTE</name>
<dbReference type="InterPro" id="IPR001254">
    <property type="entry name" value="Trypsin_dom"/>
</dbReference>
<evidence type="ECO:0000256" key="2">
    <source>
        <dbReference type="ARBA" id="ARBA00022670"/>
    </source>
</evidence>
<dbReference type="InterPro" id="IPR018114">
    <property type="entry name" value="TRYPSIN_HIS"/>
</dbReference>
<feature type="disulfide bond" evidence="7">
    <location>
        <begin position="328"/>
        <end position="341"/>
    </location>
</feature>
<dbReference type="SUPFAM" id="SSF50494">
    <property type="entry name" value="Trypsin-like serine proteases"/>
    <property type="match status" value="1"/>
</dbReference>
<dbReference type="InterPro" id="IPR043504">
    <property type="entry name" value="Peptidase_S1_PA_chymotrypsin"/>
</dbReference>
<dbReference type="PANTHER" id="PTHR24252">
    <property type="entry name" value="ACROSIN-RELATED"/>
    <property type="match status" value="1"/>
</dbReference>
<dbReference type="GO" id="GO:0090729">
    <property type="term" value="F:toxin activity"/>
    <property type="evidence" value="ECO:0007669"/>
    <property type="project" value="UniProtKB-KW"/>
</dbReference>
<evidence type="ECO:0000256" key="7">
    <source>
        <dbReference type="PROSITE-ProRule" id="PRU01005"/>
    </source>
</evidence>
<dbReference type="PRINTS" id="PR00722">
    <property type="entry name" value="CHYMOTRYPSIN"/>
</dbReference>
<gene>
    <name evidence="14" type="primary">LOC116308097</name>
</gene>
<sequence>MRLVSVFIAVLCCLPLASQGLSCGLRPADARIVQGHDAVPHSWPWQVLLQENGGFTCGGTLIRPDWVITATHCIIMAPDPKRYTVVVGAHHRKGSTTVQQVVKVKKIFKHTGFLLYHYKDDIALLQLEHPVKLSSKVNLACLPTEEARVGDQCFVSGWGRLHETGAVPDILQQAVAPIASHADCKKQYKTGIYRYTHLCAGQAQSSGASACQGDSGGPLVCKVNGRWFLHGIVSFSASGCLPTHYTVYTRVSSYIKWIFDRIGGNPPTKLPALTTNKPTSIAQSTNPPVQPSTRPEPTQSPTTGPEPTQSPTTCKDKASNCQGLQNICHTPFMKRFCARTCKAC</sequence>
<accession>A0A6P8J2Y6</accession>
<dbReference type="Proteomes" id="UP000515163">
    <property type="component" value="Unplaced"/>
</dbReference>
<dbReference type="PROSITE" id="PS50240">
    <property type="entry name" value="TRYPSIN_DOM"/>
    <property type="match status" value="1"/>
</dbReference>
<evidence type="ECO:0000256" key="10">
    <source>
        <dbReference type="SAM" id="SignalP"/>
    </source>
</evidence>
<keyword evidence="2 8" id="KW-0645">Protease</keyword>
<organism evidence="13 14">
    <name type="scientific">Actinia tenebrosa</name>
    <name type="common">Australian red waratah sea anemone</name>
    <dbReference type="NCBI Taxonomy" id="6105"/>
    <lineage>
        <taxon>Eukaryota</taxon>
        <taxon>Metazoa</taxon>
        <taxon>Cnidaria</taxon>
        <taxon>Anthozoa</taxon>
        <taxon>Hexacorallia</taxon>
        <taxon>Actiniaria</taxon>
        <taxon>Actiniidae</taxon>
        <taxon>Actinia</taxon>
    </lineage>
</organism>
<evidence type="ECO:0000313" key="14">
    <source>
        <dbReference type="RefSeq" id="XP_031574326.1"/>
    </source>
</evidence>
<feature type="domain" description="ShKT" evidence="12">
    <location>
        <begin position="314"/>
        <end position="344"/>
    </location>
</feature>
<dbReference type="PROSITE" id="PS00134">
    <property type="entry name" value="TRYPSIN_HIS"/>
    <property type="match status" value="1"/>
</dbReference>
<keyword evidence="6 7" id="KW-1015">Disulfide bond</keyword>
<proteinExistence type="predicted"/>
<evidence type="ECO:0000256" key="3">
    <source>
        <dbReference type="ARBA" id="ARBA00022729"/>
    </source>
</evidence>
<dbReference type="GeneID" id="116308097"/>
<keyword evidence="1" id="KW-0800">Toxin</keyword>
<dbReference type="KEGG" id="aten:116308097"/>
<evidence type="ECO:0000256" key="6">
    <source>
        <dbReference type="ARBA" id="ARBA00023157"/>
    </source>
</evidence>
<dbReference type="InterPro" id="IPR003582">
    <property type="entry name" value="ShKT_dom"/>
</dbReference>
<feature type="domain" description="Peptidase S1" evidence="11">
    <location>
        <begin position="32"/>
        <end position="263"/>
    </location>
</feature>
<evidence type="ECO:0000313" key="13">
    <source>
        <dbReference type="Proteomes" id="UP000515163"/>
    </source>
</evidence>
<evidence type="ECO:0000256" key="8">
    <source>
        <dbReference type="RuleBase" id="RU363034"/>
    </source>
</evidence>
<dbReference type="SMART" id="SM00020">
    <property type="entry name" value="Tryp_SPc"/>
    <property type="match status" value="1"/>
</dbReference>
<feature type="chain" id="PRO_5028125596" evidence="10">
    <location>
        <begin position="21"/>
        <end position="344"/>
    </location>
</feature>
<keyword evidence="5 8" id="KW-0720">Serine protease</keyword>
<dbReference type="PROSITE" id="PS00135">
    <property type="entry name" value="TRYPSIN_SER"/>
    <property type="match status" value="1"/>
</dbReference>
<dbReference type="OrthoDB" id="5987491at2759"/>
<comment type="caution">
    <text evidence="7">Lacks conserved residue(s) required for the propagation of feature annotation.</text>
</comment>
<dbReference type="InterPro" id="IPR001314">
    <property type="entry name" value="Peptidase_S1A"/>
</dbReference>
<feature type="signal peptide" evidence="10">
    <location>
        <begin position="1"/>
        <end position="20"/>
    </location>
</feature>
<dbReference type="InterPro" id="IPR009003">
    <property type="entry name" value="Peptidase_S1_PA"/>
</dbReference>
<evidence type="ECO:0000256" key="1">
    <source>
        <dbReference type="ARBA" id="ARBA00022656"/>
    </source>
</evidence>
<reference evidence="14" key="1">
    <citation type="submission" date="2025-08" db="UniProtKB">
        <authorList>
            <consortium name="RefSeq"/>
        </authorList>
    </citation>
    <scope>IDENTIFICATION</scope>
</reference>
<dbReference type="FunCoup" id="A0A6P8J2Y6">
    <property type="interactions" value="146"/>
</dbReference>
<dbReference type="InParanoid" id="A0A6P8J2Y6"/>
<keyword evidence="3 10" id="KW-0732">Signal</keyword>
<keyword evidence="4 8" id="KW-0378">Hydrolase</keyword>
<protein>
    <submittedName>
        <fullName evidence="14">Chymotrypsinogen B-like</fullName>
    </submittedName>
</protein>
<dbReference type="Pfam" id="PF00089">
    <property type="entry name" value="Trypsin"/>
    <property type="match status" value="1"/>
</dbReference>
<keyword evidence="13" id="KW-1185">Reference proteome</keyword>
<dbReference type="AlphaFoldDB" id="A0A6P8J2Y6"/>
<dbReference type="FunFam" id="2.40.10.10:FF:000120">
    <property type="entry name" value="Putative serine protease"/>
    <property type="match status" value="1"/>
</dbReference>
<dbReference type="RefSeq" id="XP_031574326.1">
    <property type="nucleotide sequence ID" value="XM_031718466.1"/>
</dbReference>
<dbReference type="Pfam" id="PF01549">
    <property type="entry name" value="ShK"/>
    <property type="match status" value="1"/>
</dbReference>
<evidence type="ECO:0000259" key="11">
    <source>
        <dbReference type="PROSITE" id="PS50240"/>
    </source>
</evidence>
<evidence type="ECO:0000256" key="9">
    <source>
        <dbReference type="SAM" id="MobiDB-lite"/>
    </source>
</evidence>
<feature type="compositionally biased region" description="Polar residues" evidence="9">
    <location>
        <begin position="273"/>
        <end position="315"/>
    </location>
</feature>
<dbReference type="PANTHER" id="PTHR24252:SF7">
    <property type="entry name" value="HYALIN"/>
    <property type="match status" value="1"/>
</dbReference>
<dbReference type="Gene3D" id="2.40.10.10">
    <property type="entry name" value="Trypsin-like serine proteases"/>
    <property type="match status" value="1"/>
</dbReference>
<dbReference type="InterPro" id="IPR033116">
    <property type="entry name" value="TRYPSIN_SER"/>
</dbReference>
<dbReference type="CDD" id="cd00190">
    <property type="entry name" value="Tryp_SPc"/>
    <property type="match status" value="1"/>
</dbReference>
<dbReference type="GO" id="GO:0004252">
    <property type="term" value="F:serine-type endopeptidase activity"/>
    <property type="evidence" value="ECO:0007669"/>
    <property type="project" value="InterPro"/>
</dbReference>
<feature type="region of interest" description="Disordered" evidence="9">
    <location>
        <begin position="269"/>
        <end position="315"/>
    </location>
</feature>
<evidence type="ECO:0000256" key="4">
    <source>
        <dbReference type="ARBA" id="ARBA00022801"/>
    </source>
</evidence>
<dbReference type="PROSITE" id="PS51670">
    <property type="entry name" value="SHKT"/>
    <property type="match status" value="1"/>
</dbReference>
<evidence type="ECO:0000259" key="12">
    <source>
        <dbReference type="PROSITE" id="PS51670"/>
    </source>
</evidence>
<dbReference type="GO" id="GO:0006508">
    <property type="term" value="P:proteolysis"/>
    <property type="evidence" value="ECO:0007669"/>
    <property type="project" value="UniProtKB-KW"/>
</dbReference>